<dbReference type="EMBL" id="MT145197">
    <property type="protein sequence ID" value="QJI05298.1"/>
    <property type="molecule type" value="Genomic_DNA"/>
</dbReference>
<organism evidence="2">
    <name type="scientific">viral metagenome</name>
    <dbReference type="NCBI Taxonomy" id="1070528"/>
    <lineage>
        <taxon>unclassified sequences</taxon>
        <taxon>metagenomes</taxon>
        <taxon>organismal metagenomes</taxon>
    </lineage>
</organism>
<gene>
    <name evidence="4" type="ORF">MM171A00166_0025</name>
    <name evidence="6" type="ORF">MM415A00140_0048</name>
    <name evidence="3" type="ORF">MM415B00227_0028</name>
    <name evidence="2" type="ORF">TM448A00134_0014</name>
    <name evidence="5" type="ORF">TM448B00166_0012</name>
</gene>
<accession>A0A6H1ZBW7</accession>
<evidence type="ECO:0000256" key="1">
    <source>
        <dbReference type="SAM" id="MobiDB-lite"/>
    </source>
</evidence>
<sequence>MTIKMDADEKAGFAILCQTIPEDLAESIIKARQKRKLIFTPRIAKRLIAQYVEFGNPEQAAEIHVAKGWIDFRCDWAKKESRLTDQNHPTPRPSVNYGNPVAANDPPPAKEAIDPERRAQIVALALRSVRRA</sequence>
<evidence type="ECO:0000313" key="3">
    <source>
        <dbReference type="EMBL" id="QJA67366.1"/>
    </source>
</evidence>
<dbReference type="EMBL" id="MT141570">
    <property type="protein sequence ID" value="QJA67366.1"/>
    <property type="molecule type" value="Genomic_DNA"/>
</dbReference>
<dbReference type="AlphaFoldDB" id="A0A6H1ZBW7"/>
<evidence type="ECO:0000313" key="4">
    <source>
        <dbReference type="EMBL" id="QJB00782.1"/>
    </source>
</evidence>
<protein>
    <submittedName>
        <fullName evidence="2">Uncharacterized protein</fullName>
    </submittedName>
</protein>
<evidence type="ECO:0000313" key="6">
    <source>
        <dbReference type="EMBL" id="QJI05298.1"/>
    </source>
</evidence>
<feature type="region of interest" description="Disordered" evidence="1">
    <location>
        <begin position="81"/>
        <end position="113"/>
    </location>
</feature>
<dbReference type="EMBL" id="MT143701">
    <property type="protein sequence ID" value="QJB00782.1"/>
    <property type="molecule type" value="Genomic_DNA"/>
</dbReference>
<proteinExistence type="predicted"/>
<dbReference type="EMBL" id="MT144594">
    <property type="protein sequence ID" value="QJH93968.1"/>
    <property type="molecule type" value="Genomic_DNA"/>
</dbReference>
<name>A0A6H1ZBW7_9ZZZZ</name>
<evidence type="ECO:0000313" key="2">
    <source>
        <dbReference type="EMBL" id="QJA44680.1"/>
    </source>
</evidence>
<reference evidence="2" key="1">
    <citation type="submission" date="2020-03" db="EMBL/GenBank/DDBJ databases">
        <title>The deep terrestrial virosphere.</title>
        <authorList>
            <person name="Holmfeldt K."/>
            <person name="Nilsson E."/>
            <person name="Simone D."/>
            <person name="Lopez-Fernandez M."/>
            <person name="Wu X."/>
            <person name="de Brujin I."/>
            <person name="Lundin D."/>
            <person name="Andersson A."/>
            <person name="Bertilsson S."/>
            <person name="Dopson M."/>
        </authorList>
    </citation>
    <scope>NUCLEOTIDE SEQUENCE</scope>
    <source>
        <strain evidence="4">MM171A00166</strain>
        <strain evidence="6">MM415A00140</strain>
        <strain evidence="3">MM415B00227</strain>
        <strain evidence="2">TM448A00134</strain>
        <strain evidence="5">TM448B00166</strain>
    </source>
</reference>
<dbReference type="EMBL" id="MT143979">
    <property type="protein sequence ID" value="QJA44680.1"/>
    <property type="molecule type" value="Genomic_DNA"/>
</dbReference>
<evidence type="ECO:0000313" key="5">
    <source>
        <dbReference type="EMBL" id="QJH93968.1"/>
    </source>
</evidence>